<feature type="transmembrane region" description="Helical" evidence="1">
    <location>
        <begin position="70"/>
        <end position="88"/>
    </location>
</feature>
<reference evidence="4 5" key="1">
    <citation type="journal article" date="2018" name="Evol. Lett.">
        <title>Horizontal gene cluster transfer increased hallucinogenic mushroom diversity.</title>
        <authorList>
            <person name="Reynolds H.T."/>
            <person name="Vijayakumar V."/>
            <person name="Gluck-Thaler E."/>
            <person name="Korotkin H.B."/>
            <person name="Matheny P.B."/>
            <person name="Slot J.C."/>
        </authorList>
    </citation>
    <scope>NUCLEOTIDE SEQUENCE [LARGE SCALE GENOMIC DNA]</scope>
    <source>
        <strain evidence="4 5">SRW20</strain>
    </source>
</reference>
<keyword evidence="1" id="KW-0472">Membrane</keyword>
<dbReference type="InterPro" id="IPR019721">
    <property type="entry name" value="NADH-UbQ_OxRdtase_su21_N"/>
</dbReference>
<proteinExistence type="predicted"/>
<feature type="domain" description="NADH-ubiquinone oxidoreductase 21kDa subunit N-terminal" evidence="2">
    <location>
        <begin position="18"/>
        <end position="100"/>
    </location>
</feature>
<dbReference type="InterPro" id="IPR024549">
    <property type="entry name" value="NADH-UbQ_OxRdtase_su21_C_fun"/>
</dbReference>
<feature type="transmembrane region" description="Helical" evidence="1">
    <location>
        <begin position="41"/>
        <end position="58"/>
    </location>
</feature>
<dbReference type="InterPro" id="IPR053229">
    <property type="entry name" value="NADH-Q_oxidrdct_subunit"/>
</dbReference>
<evidence type="ECO:0000259" key="3">
    <source>
        <dbReference type="Pfam" id="PF12853"/>
    </source>
</evidence>
<sequence>MAALVLNKPAMLNKVVKTEYPLIDADPHASRVIRYMRPSDYAVWAGLTAGFPGALYLWEMADPTKMKLRTSLKLSGFLGFTAGFLAAYQRSSLRFWGWSENKREEEMDLAELRQRAQEGKPLYGSSNQPAWVQQAAASNSQWSQLSFALFPMFNLVNHPHHGTDPAKYGVKKEEESS</sequence>
<dbReference type="AlphaFoldDB" id="A0A409WKK5"/>
<name>A0A409WKK5_9AGAR</name>
<accession>A0A409WKK5</accession>
<organism evidence="4 5">
    <name type="scientific">Gymnopilus dilepis</name>
    <dbReference type="NCBI Taxonomy" id="231916"/>
    <lineage>
        <taxon>Eukaryota</taxon>
        <taxon>Fungi</taxon>
        <taxon>Dikarya</taxon>
        <taxon>Basidiomycota</taxon>
        <taxon>Agaricomycotina</taxon>
        <taxon>Agaricomycetes</taxon>
        <taxon>Agaricomycetidae</taxon>
        <taxon>Agaricales</taxon>
        <taxon>Agaricineae</taxon>
        <taxon>Hymenogastraceae</taxon>
        <taxon>Gymnopilus</taxon>
    </lineage>
</organism>
<dbReference type="STRING" id="231916.A0A409WKK5"/>
<evidence type="ECO:0000313" key="5">
    <source>
        <dbReference type="Proteomes" id="UP000284706"/>
    </source>
</evidence>
<dbReference type="PANTHER" id="PTHR34062:SF1">
    <property type="entry name" value="NADH-UBIQUINONE OXIDOREDUCTASE 21KDA SUBUNIT N-TERMINAL DOMAIN-CONTAINING PROTEIN"/>
    <property type="match status" value="1"/>
</dbReference>
<gene>
    <name evidence="4" type="ORF">CVT26_003970</name>
</gene>
<evidence type="ECO:0000256" key="1">
    <source>
        <dbReference type="SAM" id="Phobius"/>
    </source>
</evidence>
<evidence type="ECO:0000313" key="4">
    <source>
        <dbReference type="EMBL" id="PPQ79065.1"/>
    </source>
</evidence>
<dbReference type="PANTHER" id="PTHR34062">
    <property type="entry name" value="OXIDOREDUCTASE 21 KDA SUBUNIT, PUTATIVE (AFU_ORTHOLOGUE AFUA_4G04750)-RELATED"/>
    <property type="match status" value="1"/>
</dbReference>
<dbReference type="EMBL" id="NHYE01005023">
    <property type="protein sequence ID" value="PPQ79065.1"/>
    <property type="molecule type" value="Genomic_DNA"/>
</dbReference>
<keyword evidence="5" id="KW-1185">Reference proteome</keyword>
<dbReference type="Pfam" id="PF10785">
    <property type="entry name" value="NADH-u_ox-rdase"/>
    <property type="match status" value="1"/>
</dbReference>
<dbReference type="InParanoid" id="A0A409WKK5"/>
<evidence type="ECO:0008006" key="6">
    <source>
        <dbReference type="Google" id="ProtNLM"/>
    </source>
</evidence>
<dbReference type="Proteomes" id="UP000284706">
    <property type="component" value="Unassembled WGS sequence"/>
</dbReference>
<evidence type="ECO:0000259" key="2">
    <source>
        <dbReference type="Pfam" id="PF10785"/>
    </source>
</evidence>
<keyword evidence="1" id="KW-1133">Transmembrane helix</keyword>
<protein>
    <recommendedName>
        <fullName evidence="6">NADH-ubiquinone oxidoreductase 21kDa subunit N-terminal domain-containing protein</fullName>
    </recommendedName>
</protein>
<dbReference type="Pfam" id="PF12853">
    <property type="entry name" value="NADH_u_ox_C"/>
    <property type="match status" value="1"/>
</dbReference>
<comment type="caution">
    <text evidence="4">The sequence shown here is derived from an EMBL/GenBank/DDBJ whole genome shotgun (WGS) entry which is preliminary data.</text>
</comment>
<keyword evidence="1" id="KW-0812">Transmembrane</keyword>
<feature type="domain" description="NADH-ubiquinone oxidoreductase 21kDa subunit C-terminal fungi" evidence="3">
    <location>
        <begin position="111"/>
        <end position="175"/>
    </location>
</feature>
<dbReference type="OrthoDB" id="196140at2759"/>